<sequence>MILSITGCADRYFISINKNISNDEKFNSVKVVVIDAELEEIIFTERQVDLNNNRIIKKGKLKVDKKIVLNALSESLSFDDKIVFTLDEYNKIKKDLNMIRPLSGYKEPRLHSLIRLKISYGIQTGFYEREKVFSFYRKTTKCQIVKNPPKDYKPCVETEDTTWDKIRLYNNASGFADVLYSGEIYLNNNGNFIHHKSINGSQNINTPYQDEHAISQSIASGLGTIISNEIGLINLTINLEIDEGNHNEAIDLLKQGKIDLARKLLEEDVETNIFKSSADYYNLGLIYHSYGDTKIAADYYTKAINAGGYKRMYVEALKNIKVLNEETTLY</sequence>
<proteinExistence type="predicted"/>
<dbReference type="InterPro" id="IPR011990">
    <property type="entry name" value="TPR-like_helical_dom_sf"/>
</dbReference>
<organism evidence="1">
    <name type="scientific">marine metagenome</name>
    <dbReference type="NCBI Taxonomy" id="408172"/>
    <lineage>
        <taxon>unclassified sequences</taxon>
        <taxon>metagenomes</taxon>
        <taxon>ecological metagenomes</taxon>
    </lineage>
</organism>
<evidence type="ECO:0000313" key="1">
    <source>
        <dbReference type="EMBL" id="SVA51694.1"/>
    </source>
</evidence>
<name>A0A381WGT3_9ZZZZ</name>
<dbReference type="SUPFAM" id="SSF81901">
    <property type="entry name" value="HCP-like"/>
    <property type="match status" value="1"/>
</dbReference>
<dbReference type="InterPro" id="IPR019734">
    <property type="entry name" value="TPR_rpt"/>
</dbReference>
<dbReference type="EMBL" id="UINC01011759">
    <property type="protein sequence ID" value="SVA51694.1"/>
    <property type="molecule type" value="Genomic_DNA"/>
</dbReference>
<dbReference type="Gene3D" id="1.25.40.10">
    <property type="entry name" value="Tetratricopeptide repeat domain"/>
    <property type="match status" value="1"/>
</dbReference>
<protein>
    <submittedName>
        <fullName evidence="1">Uncharacterized protein</fullName>
    </submittedName>
</protein>
<gene>
    <name evidence="1" type="ORF">METZ01_LOCUS104548</name>
</gene>
<accession>A0A381WGT3</accession>
<dbReference type="PROSITE" id="PS50005">
    <property type="entry name" value="TPR"/>
    <property type="match status" value="1"/>
</dbReference>
<dbReference type="AlphaFoldDB" id="A0A381WGT3"/>
<reference evidence="1" key="1">
    <citation type="submission" date="2018-05" db="EMBL/GenBank/DDBJ databases">
        <authorList>
            <person name="Lanie J.A."/>
            <person name="Ng W.-L."/>
            <person name="Kazmierczak K.M."/>
            <person name="Andrzejewski T.M."/>
            <person name="Davidsen T.M."/>
            <person name="Wayne K.J."/>
            <person name="Tettelin H."/>
            <person name="Glass J.I."/>
            <person name="Rusch D."/>
            <person name="Podicherti R."/>
            <person name="Tsui H.-C.T."/>
            <person name="Winkler M.E."/>
        </authorList>
    </citation>
    <scope>NUCLEOTIDE SEQUENCE</scope>
</reference>